<accession>A0A5C7B5C6</accession>
<name>A0A5C7B5C6_9FLAO</name>
<dbReference type="PANTHER" id="PTHR46630">
    <property type="entry name" value="TETRATRICOPEPTIDE REPEAT PROTEIN 29"/>
    <property type="match status" value="1"/>
</dbReference>
<keyword evidence="2" id="KW-0963">Cytoplasm</keyword>
<dbReference type="Gene3D" id="1.10.10.10">
    <property type="entry name" value="Winged helix-like DNA-binding domain superfamily/Winged helix DNA-binding domain"/>
    <property type="match status" value="1"/>
</dbReference>
<gene>
    <name evidence="9" type="ORF">FUA26_00990</name>
</gene>
<protein>
    <submittedName>
        <fullName evidence="9">Tetratricopeptide repeat protein</fullName>
    </submittedName>
</protein>
<dbReference type="InterPro" id="IPR019734">
    <property type="entry name" value="TPR_rpt"/>
</dbReference>
<keyword evidence="7" id="KW-1133">Transmembrane helix</keyword>
<comment type="similarity">
    <text evidence="5">Belongs to the Rap family.</text>
</comment>
<dbReference type="AlphaFoldDB" id="A0A5C7B5C6"/>
<comment type="subcellular location">
    <subcellularLocation>
        <location evidence="1">Cytoplasm</location>
    </subcellularLocation>
</comment>
<dbReference type="InterPro" id="IPR016032">
    <property type="entry name" value="Sig_transdc_resp-reg_C-effctor"/>
</dbReference>
<keyword evidence="3" id="KW-0677">Repeat</keyword>
<evidence type="ECO:0000313" key="10">
    <source>
        <dbReference type="Proteomes" id="UP000321790"/>
    </source>
</evidence>
<reference evidence="10" key="1">
    <citation type="submission" date="2019-08" db="EMBL/GenBank/DDBJ databases">
        <title>Seonamhaeicola sediminis sp. nov., isolated from marine sediment.</title>
        <authorList>
            <person name="Cao W.R."/>
        </authorList>
    </citation>
    <scope>NUCLEOTIDE SEQUENCE [LARGE SCALE GENOMIC DNA]</scope>
    <source>
        <strain evidence="10">Gy8</strain>
    </source>
</reference>
<evidence type="ECO:0000256" key="3">
    <source>
        <dbReference type="ARBA" id="ARBA00022737"/>
    </source>
</evidence>
<evidence type="ECO:0000256" key="8">
    <source>
        <dbReference type="SAM" id="SignalP"/>
    </source>
</evidence>
<evidence type="ECO:0000256" key="5">
    <source>
        <dbReference type="ARBA" id="ARBA00038253"/>
    </source>
</evidence>
<feature type="repeat" description="TPR" evidence="6">
    <location>
        <begin position="288"/>
        <end position="321"/>
    </location>
</feature>
<feature type="signal peptide" evidence="8">
    <location>
        <begin position="1"/>
        <end position="19"/>
    </location>
</feature>
<dbReference type="GO" id="GO:0006355">
    <property type="term" value="P:regulation of DNA-templated transcription"/>
    <property type="evidence" value="ECO:0007669"/>
    <property type="project" value="InterPro"/>
</dbReference>
<dbReference type="InterPro" id="IPR011990">
    <property type="entry name" value="TPR-like_helical_dom_sf"/>
</dbReference>
<dbReference type="GO" id="GO:0005737">
    <property type="term" value="C:cytoplasm"/>
    <property type="evidence" value="ECO:0007669"/>
    <property type="project" value="UniProtKB-SubCell"/>
</dbReference>
<proteinExistence type="inferred from homology"/>
<evidence type="ECO:0000256" key="4">
    <source>
        <dbReference type="ARBA" id="ARBA00022803"/>
    </source>
</evidence>
<dbReference type="PANTHER" id="PTHR46630:SF1">
    <property type="entry name" value="TETRATRICOPEPTIDE REPEAT PROTEIN 29"/>
    <property type="match status" value="1"/>
</dbReference>
<keyword evidence="4 6" id="KW-0802">TPR repeat</keyword>
<dbReference type="GO" id="GO:0003677">
    <property type="term" value="F:DNA binding"/>
    <property type="evidence" value="ECO:0007669"/>
    <property type="project" value="InterPro"/>
</dbReference>
<keyword evidence="10" id="KW-1185">Reference proteome</keyword>
<feature type="transmembrane region" description="Helical" evidence="7">
    <location>
        <begin position="448"/>
        <end position="468"/>
    </location>
</feature>
<evidence type="ECO:0000256" key="6">
    <source>
        <dbReference type="PROSITE-ProRule" id="PRU00339"/>
    </source>
</evidence>
<dbReference type="PROSITE" id="PS50005">
    <property type="entry name" value="TPR"/>
    <property type="match status" value="2"/>
</dbReference>
<evidence type="ECO:0000256" key="1">
    <source>
        <dbReference type="ARBA" id="ARBA00004496"/>
    </source>
</evidence>
<dbReference type="SUPFAM" id="SSF48452">
    <property type="entry name" value="TPR-like"/>
    <property type="match status" value="2"/>
</dbReference>
<dbReference type="OrthoDB" id="1090267at2"/>
<organism evidence="9 10">
    <name type="scientific">Seonamhaeicola algicola</name>
    <dbReference type="NCBI Taxonomy" id="1719036"/>
    <lineage>
        <taxon>Bacteria</taxon>
        <taxon>Pseudomonadati</taxon>
        <taxon>Bacteroidota</taxon>
        <taxon>Flavobacteriia</taxon>
        <taxon>Flavobacteriales</taxon>
        <taxon>Flavobacteriaceae</taxon>
    </lineage>
</organism>
<dbReference type="SMART" id="SM00028">
    <property type="entry name" value="TPR"/>
    <property type="match status" value="5"/>
</dbReference>
<evidence type="ECO:0000256" key="7">
    <source>
        <dbReference type="SAM" id="Phobius"/>
    </source>
</evidence>
<dbReference type="Proteomes" id="UP000321790">
    <property type="component" value="Unassembled WGS sequence"/>
</dbReference>
<keyword evidence="7" id="KW-0472">Membrane</keyword>
<dbReference type="InterPro" id="IPR036388">
    <property type="entry name" value="WH-like_DNA-bd_sf"/>
</dbReference>
<dbReference type="Gene3D" id="1.25.40.10">
    <property type="entry name" value="Tetratricopeptide repeat domain"/>
    <property type="match status" value="3"/>
</dbReference>
<evidence type="ECO:0000313" key="9">
    <source>
        <dbReference type="EMBL" id="TXE15113.1"/>
    </source>
</evidence>
<dbReference type="InterPro" id="IPR051476">
    <property type="entry name" value="Bac_ResReg_Asp_Phosphatase"/>
</dbReference>
<feature type="repeat" description="TPR" evidence="6">
    <location>
        <begin position="207"/>
        <end position="240"/>
    </location>
</feature>
<keyword evidence="8" id="KW-0732">Signal</keyword>
<sequence>MKKLATLFLLLFMNSFCFSQYDASPKQIDSLINILNNTPETTERTPVLTNLWRAYIQRDSDKAFGYAQQLIDLGKKLNDVPTTYTGYQRMAIAYSYTDDLENSNKYYRKGLKLSTEHKEHSCIAAMHLNLSLNHAIINRHDSTLYHATKAEKHFLIAHDTTGYAGALEKKAIVYNDLGQFKLALENNLKAMRIYEQYSDDRAIRSTISAMNAIGYNYLKMKDTLMAINYYEKALNKYKERDDKLGVIFGLTQLGVLNLSNKAHYNTSKTMLLEAKDLAISMKSPGRLSMVYYGLGLYYKKGKIYKEANKYFNQSLKISDSLQETARVTNNQIQMAEIAFIENNYNKSIRLSEKALALAKQKNLLETQLNTYNLLFKNYEKLNQTNKAFSYHKLYKKINDSIYNIENGQKLSELQTIYETEKKEAEIAFQQKEIETLNQKIEIGNLKKGLYAGGMFTFLAVSSLLYFGFKQRIKKNKIERKKQEEIYKQEIAFKKKELASQTLHLVQKNTFIQELKENLEKIKKSPELFKVEFRRLVMLLKKESAEDKDWEIFKSYFTEVHNNFDNKLKAIYADITEKEIRLASFLRMNLSTKEIASMLNVLPESVLKSKYRLKKKLNLNKETDLGSFLNGL</sequence>
<keyword evidence="7" id="KW-0812">Transmembrane</keyword>
<dbReference type="SUPFAM" id="SSF46894">
    <property type="entry name" value="C-terminal effector domain of the bipartite response regulators"/>
    <property type="match status" value="1"/>
</dbReference>
<evidence type="ECO:0000256" key="2">
    <source>
        <dbReference type="ARBA" id="ARBA00022490"/>
    </source>
</evidence>
<dbReference type="EMBL" id="VOSC01000005">
    <property type="protein sequence ID" value="TXE15113.1"/>
    <property type="molecule type" value="Genomic_DNA"/>
</dbReference>
<comment type="caution">
    <text evidence="9">The sequence shown here is derived from an EMBL/GenBank/DDBJ whole genome shotgun (WGS) entry which is preliminary data.</text>
</comment>
<feature type="chain" id="PRO_5022894714" evidence="8">
    <location>
        <begin position="20"/>
        <end position="631"/>
    </location>
</feature>
<dbReference type="Pfam" id="PF13424">
    <property type="entry name" value="TPR_12"/>
    <property type="match status" value="1"/>
</dbReference>
<dbReference type="RefSeq" id="WP_147130574.1">
    <property type="nucleotide sequence ID" value="NZ_VOSC01000005.1"/>
</dbReference>